<dbReference type="InterPro" id="IPR003593">
    <property type="entry name" value="AAA+_ATPase"/>
</dbReference>
<dbReference type="InterPro" id="IPR015415">
    <property type="entry name" value="Spast_Vps4_C"/>
</dbReference>
<dbReference type="SUPFAM" id="SSF82153">
    <property type="entry name" value="FAS1 domain"/>
    <property type="match status" value="2"/>
</dbReference>
<feature type="domain" description="FAS1" evidence="5">
    <location>
        <begin position="379"/>
        <end position="513"/>
    </location>
</feature>
<dbReference type="InterPro" id="IPR003959">
    <property type="entry name" value="ATPase_AAA_core"/>
</dbReference>
<keyword evidence="2 4" id="KW-0547">Nucleotide-binding</keyword>
<keyword evidence="3 4" id="KW-0067">ATP-binding</keyword>
<dbReference type="SUPFAM" id="SSF52540">
    <property type="entry name" value="P-loop containing nucleoside triphosphate hydrolases"/>
    <property type="match status" value="1"/>
</dbReference>
<dbReference type="Pfam" id="PF00004">
    <property type="entry name" value="AAA"/>
    <property type="match status" value="1"/>
</dbReference>
<keyword evidence="7" id="KW-1185">Reference proteome</keyword>
<dbReference type="Pfam" id="PF09336">
    <property type="entry name" value="Vps4_C"/>
    <property type="match status" value="1"/>
</dbReference>
<organism evidence="6 7">
    <name type="scientific">Chrysochromulina tobinii</name>
    <dbReference type="NCBI Taxonomy" id="1460289"/>
    <lineage>
        <taxon>Eukaryota</taxon>
        <taxon>Haptista</taxon>
        <taxon>Haptophyta</taxon>
        <taxon>Prymnesiophyceae</taxon>
        <taxon>Prymnesiales</taxon>
        <taxon>Chrysochromulinaceae</taxon>
        <taxon>Chrysochromulina</taxon>
    </lineage>
</organism>
<proteinExistence type="inferred from homology"/>
<dbReference type="FunFam" id="1.10.8.60:FF:000022">
    <property type="entry name" value="Fidgetin like 1"/>
    <property type="match status" value="1"/>
</dbReference>
<dbReference type="EMBL" id="JWZX01003313">
    <property type="protein sequence ID" value="KOO22075.1"/>
    <property type="molecule type" value="Genomic_DNA"/>
</dbReference>
<gene>
    <name evidence="6" type="ORF">Ctob_000565</name>
</gene>
<reference evidence="7" key="1">
    <citation type="journal article" date="2015" name="PLoS Genet.">
        <title>Genome Sequence and Transcriptome Analyses of Chrysochromulina tobin: Metabolic Tools for Enhanced Algal Fitness in the Prominent Order Prymnesiales (Haptophyceae).</title>
        <authorList>
            <person name="Hovde B.T."/>
            <person name="Deodato C.R."/>
            <person name="Hunsperger H.M."/>
            <person name="Ryken S.A."/>
            <person name="Yost W."/>
            <person name="Jha R.K."/>
            <person name="Patterson J."/>
            <person name="Monnat R.J. Jr."/>
            <person name="Barlow S.B."/>
            <person name="Starkenburg S.R."/>
            <person name="Cattolico R.A."/>
        </authorList>
    </citation>
    <scope>NUCLEOTIDE SEQUENCE</scope>
    <source>
        <strain evidence="7">CCMP291</strain>
    </source>
</reference>
<dbReference type="PANTHER" id="PTHR23074:SF17">
    <property type="entry name" value="FIDGETIN-LIKE PROTEIN 1"/>
    <property type="match status" value="1"/>
</dbReference>
<feature type="domain" description="FAS1" evidence="5">
    <location>
        <begin position="519"/>
        <end position="653"/>
    </location>
</feature>
<feature type="non-terminal residue" evidence="6">
    <location>
        <position position="1"/>
    </location>
</feature>
<dbReference type="FunFam" id="3.40.50.300:FF:000093">
    <property type="entry name" value="Fidgetin-like 1"/>
    <property type="match status" value="1"/>
</dbReference>
<name>A0A0M0J6J9_9EUKA</name>
<evidence type="ECO:0000256" key="1">
    <source>
        <dbReference type="ARBA" id="ARBA00006914"/>
    </source>
</evidence>
<protein>
    <submittedName>
        <fullName evidence="6">Beta-ig-h3 fasciclin</fullName>
    </submittedName>
</protein>
<dbReference type="GO" id="GO:0005524">
    <property type="term" value="F:ATP binding"/>
    <property type="evidence" value="ECO:0007669"/>
    <property type="project" value="UniProtKB-KW"/>
</dbReference>
<dbReference type="SMART" id="SM00554">
    <property type="entry name" value="FAS1"/>
    <property type="match status" value="2"/>
</dbReference>
<dbReference type="PANTHER" id="PTHR23074">
    <property type="entry name" value="AAA DOMAIN-CONTAINING"/>
    <property type="match status" value="1"/>
</dbReference>
<dbReference type="InterPro" id="IPR027417">
    <property type="entry name" value="P-loop_NTPase"/>
</dbReference>
<evidence type="ECO:0000256" key="4">
    <source>
        <dbReference type="RuleBase" id="RU003651"/>
    </source>
</evidence>
<dbReference type="InterPro" id="IPR050304">
    <property type="entry name" value="MT-severing_AAA_ATPase"/>
</dbReference>
<dbReference type="OrthoDB" id="10251136at2759"/>
<dbReference type="InterPro" id="IPR036378">
    <property type="entry name" value="FAS1_dom_sf"/>
</dbReference>
<dbReference type="Pfam" id="PF02469">
    <property type="entry name" value="Fasciclin"/>
    <property type="match status" value="2"/>
</dbReference>
<dbReference type="InterPro" id="IPR000782">
    <property type="entry name" value="FAS1_domain"/>
</dbReference>
<dbReference type="InterPro" id="IPR041569">
    <property type="entry name" value="AAA_lid_3"/>
</dbReference>
<dbReference type="InterPro" id="IPR003960">
    <property type="entry name" value="ATPase_AAA_CS"/>
</dbReference>
<evidence type="ECO:0000256" key="2">
    <source>
        <dbReference type="ARBA" id="ARBA00022741"/>
    </source>
</evidence>
<dbReference type="SMART" id="SM00382">
    <property type="entry name" value="AAA"/>
    <property type="match status" value="1"/>
</dbReference>
<dbReference type="Gene3D" id="1.10.8.60">
    <property type="match status" value="1"/>
</dbReference>
<dbReference type="GO" id="GO:0016887">
    <property type="term" value="F:ATP hydrolysis activity"/>
    <property type="evidence" value="ECO:0007669"/>
    <property type="project" value="InterPro"/>
</dbReference>
<comment type="caution">
    <text evidence="6">The sequence shown here is derived from an EMBL/GenBank/DDBJ whole genome shotgun (WGS) entry which is preliminary data.</text>
</comment>
<evidence type="ECO:0000259" key="5">
    <source>
        <dbReference type="PROSITE" id="PS50213"/>
    </source>
</evidence>
<evidence type="ECO:0000313" key="7">
    <source>
        <dbReference type="Proteomes" id="UP000037460"/>
    </source>
</evidence>
<evidence type="ECO:0000256" key="3">
    <source>
        <dbReference type="ARBA" id="ARBA00022840"/>
    </source>
</evidence>
<dbReference type="Pfam" id="PF17862">
    <property type="entry name" value="AAA_lid_3"/>
    <property type="match status" value="1"/>
</dbReference>
<comment type="similarity">
    <text evidence="1 4">Belongs to the AAA ATPase family.</text>
</comment>
<evidence type="ECO:0000313" key="6">
    <source>
        <dbReference type="EMBL" id="KOO22075.1"/>
    </source>
</evidence>
<dbReference type="Gene3D" id="3.40.50.300">
    <property type="entry name" value="P-loop containing nucleotide triphosphate hydrolases"/>
    <property type="match status" value="1"/>
</dbReference>
<dbReference type="FunFam" id="2.30.180.10:FF:000019">
    <property type="entry name" value="Cell surface lipoprotein"/>
    <property type="match status" value="2"/>
</dbReference>
<dbReference type="PROSITE" id="PS00674">
    <property type="entry name" value="AAA"/>
    <property type="match status" value="1"/>
</dbReference>
<dbReference type="Proteomes" id="UP000037460">
    <property type="component" value="Unassembled WGS sequence"/>
</dbReference>
<dbReference type="PROSITE" id="PS50213">
    <property type="entry name" value="FAS1"/>
    <property type="match status" value="2"/>
</dbReference>
<dbReference type="Gene3D" id="2.30.180.10">
    <property type="entry name" value="FAS1 domain"/>
    <property type="match status" value="2"/>
</dbReference>
<sequence length="656" mass="68921">EAAELADHPALKGIDLALVEQVLTEVVDRSPGVRWEAIAGLEFAKKSVHEVTVLPLLHPQLFRGAREPPRGLLLFGPPGTGKTLIAKAIATEASSTFFSISSSSLMSKWMGEGEKMVRALFAVARAKQPAVIFIDEVDSVLSQRREGEQEGTIRIKNELLVQIDGAGSTDQEVRLLVVGATNRPQELDDAARRRLQKRLLIPLPDRSARLQMLQRGLRAVEGGHGLSEEDFELIVGQTDGYSGSDMAGLCREAAMEPLRDEGFYDALRGGGAAADAAARQVRPVCRDDFRAALCQVRPSVSQRELEGFEAWNLQYGSFANQASMRERSKPDAGAAELAASARIITLVATTIATTSAFQLGAPMGMRASVVRYSGAQMAAKDIVDTAVAAGSFKTLAAALGAAGLVETMKSAGPFTVFAPTDDAFAKLPKGTVDDLLKPENKAKLAAILTYHVVSGKVMASTVVTMDGKKVATVNGAEATIKVGADGVMVDGAKVVTTDIECANGVIHVIDSVILPAEKKPDIVDTAVAAGSFKTLAAALGAAGLVETMKSAGPFTVFAPTDDAFAKLPKGTVEDLLKPENKAKLAAILTYHVVSGKVMASTVVTMDGKKAATVNGQEVSIKVGADGVMVDGAKVVTTDIECANGVIHVIDSVILPK</sequence>
<dbReference type="AlphaFoldDB" id="A0A0M0J6J9"/>
<accession>A0A0M0J6J9</accession>